<feature type="domain" description="Amino acid permease/ SLC12A" evidence="8">
    <location>
        <begin position="69"/>
        <end position="534"/>
    </location>
</feature>
<evidence type="ECO:0000313" key="9">
    <source>
        <dbReference type="EMBL" id="KAL1586184.1"/>
    </source>
</evidence>
<comment type="caution">
    <text evidence="9">The sequence shown here is derived from an EMBL/GenBank/DDBJ whole genome shotgun (WGS) entry which is preliminary data.</text>
</comment>
<dbReference type="InterPro" id="IPR050524">
    <property type="entry name" value="APC_YAT"/>
</dbReference>
<dbReference type="AlphaFoldDB" id="A0AB34KMG3"/>
<feature type="transmembrane region" description="Helical" evidence="7">
    <location>
        <begin position="357"/>
        <end position="376"/>
    </location>
</feature>
<evidence type="ECO:0000259" key="8">
    <source>
        <dbReference type="Pfam" id="PF00324"/>
    </source>
</evidence>
<evidence type="ECO:0000256" key="1">
    <source>
        <dbReference type="ARBA" id="ARBA00004141"/>
    </source>
</evidence>
<keyword evidence="10" id="KW-1185">Reference proteome</keyword>
<dbReference type="EMBL" id="JAAQHG020000015">
    <property type="protein sequence ID" value="KAL1586184.1"/>
    <property type="molecule type" value="Genomic_DNA"/>
</dbReference>
<keyword evidence="3 7" id="KW-0812">Transmembrane</keyword>
<feature type="transmembrane region" description="Helical" evidence="7">
    <location>
        <begin position="300"/>
        <end position="321"/>
    </location>
</feature>
<dbReference type="FunFam" id="1.20.1740.10:FF:000006">
    <property type="entry name" value="General amino acid permease"/>
    <property type="match status" value="1"/>
</dbReference>
<dbReference type="PANTHER" id="PTHR43341">
    <property type="entry name" value="AMINO ACID PERMEASE"/>
    <property type="match status" value="1"/>
</dbReference>
<protein>
    <recommendedName>
        <fullName evidence="8">Amino acid permease/ SLC12A domain-containing protein</fullName>
    </recommendedName>
</protein>
<keyword evidence="2" id="KW-0813">Transport</keyword>
<dbReference type="PIRSF" id="PIRSF006060">
    <property type="entry name" value="AA_transporter"/>
    <property type="match status" value="1"/>
</dbReference>
<dbReference type="GO" id="GO:0015171">
    <property type="term" value="F:amino acid transmembrane transporter activity"/>
    <property type="evidence" value="ECO:0007669"/>
    <property type="project" value="TreeGrafter"/>
</dbReference>
<organism evidence="9 10">
    <name type="scientific">Cladosporium halotolerans</name>
    <dbReference type="NCBI Taxonomy" id="1052096"/>
    <lineage>
        <taxon>Eukaryota</taxon>
        <taxon>Fungi</taxon>
        <taxon>Dikarya</taxon>
        <taxon>Ascomycota</taxon>
        <taxon>Pezizomycotina</taxon>
        <taxon>Dothideomycetes</taxon>
        <taxon>Dothideomycetidae</taxon>
        <taxon>Cladosporiales</taxon>
        <taxon>Cladosporiaceae</taxon>
        <taxon>Cladosporium</taxon>
    </lineage>
</organism>
<evidence type="ECO:0000256" key="5">
    <source>
        <dbReference type="ARBA" id="ARBA00022989"/>
    </source>
</evidence>
<feature type="transmembrane region" description="Helical" evidence="7">
    <location>
        <begin position="402"/>
        <end position="419"/>
    </location>
</feature>
<feature type="transmembrane region" description="Helical" evidence="7">
    <location>
        <begin position="99"/>
        <end position="126"/>
    </location>
</feature>
<feature type="transmembrane region" description="Helical" evidence="7">
    <location>
        <begin position="70"/>
        <end position="87"/>
    </location>
</feature>
<evidence type="ECO:0000256" key="4">
    <source>
        <dbReference type="ARBA" id="ARBA00022970"/>
    </source>
</evidence>
<evidence type="ECO:0000256" key="6">
    <source>
        <dbReference type="ARBA" id="ARBA00023136"/>
    </source>
</evidence>
<feature type="transmembrane region" description="Helical" evidence="7">
    <location>
        <begin position="478"/>
        <end position="499"/>
    </location>
</feature>
<evidence type="ECO:0000313" key="10">
    <source>
        <dbReference type="Proteomes" id="UP000803884"/>
    </source>
</evidence>
<evidence type="ECO:0000256" key="7">
    <source>
        <dbReference type="SAM" id="Phobius"/>
    </source>
</evidence>
<feature type="transmembrane region" description="Helical" evidence="7">
    <location>
        <begin position="259"/>
        <end position="279"/>
    </location>
</feature>
<keyword evidence="6 7" id="KW-0472">Membrane</keyword>
<reference evidence="9 10" key="1">
    <citation type="journal article" date="2020" name="Microbiol. Resour. Announc.">
        <title>Draft Genome Sequence of a Cladosporium Species Isolated from the Mesophotic Ascidian Didemnum maculosum.</title>
        <authorList>
            <person name="Gioti A."/>
            <person name="Siaperas R."/>
            <person name="Nikolaivits E."/>
            <person name="Le Goff G."/>
            <person name="Ouazzani J."/>
            <person name="Kotoulas G."/>
            <person name="Topakas E."/>
        </authorList>
    </citation>
    <scope>NUCLEOTIDE SEQUENCE [LARGE SCALE GENOMIC DNA]</scope>
    <source>
        <strain evidence="9 10">TM138-S3</strain>
    </source>
</reference>
<gene>
    <name evidence="9" type="ORF">WHR41_05575</name>
</gene>
<feature type="transmembrane region" description="Helical" evidence="7">
    <location>
        <begin position="147"/>
        <end position="172"/>
    </location>
</feature>
<keyword evidence="4" id="KW-0029">Amino-acid transport</keyword>
<dbReference type="Pfam" id="PF00324">
    <property type="entry name" value="AA_permease"/>
    <property type="match status" value="1"/>
</dbReference>
<dbReference type="PANTHER" id="PTHR43341:SF15">
    <property type="entry name" value="GENERAL AMINO ACID PERMEASE AGP2"/>
    <property type="match status" value="1"/>
</dbReference>
<sequence>MANSKEFDVATQTTGYRRGSVKDIEEKQRMGKGADLDLPTYDDAERQGSEVAALSGMRDNTHRKLKARHIQLIGIGGTIGTALYVQIGRGLLNGGPGSLFIAFSMWCSIVLCVTLCMAEMVTYLPISSPFIRFAGRYVDEAFGFAAGWNFFVFEAILVPFELTACNVIIHYWSDAVPAGGIIAIVLVLYAVINVMAVKWYGETEFWAALGKILLIIGLILYTFVTMLGGNPLGDRYGFRYWQDPGSFAELYYEGSLGRFLGFLQCLILASFTIAGPDYVSMAAGEAENPRVVMPKAFNAVFYRLTTFFVLGSLCVGIVVPYNDPELTAAFENEEPGAAASPYVVSMNRLRVRVLPDIVNALVLASAFSAGNSYMYCASRSLFGLALEGKAPKFLTRTTRNGVPIYCVLVVVAISLLAFLQVSSGSATVLEWFVNLITASQLINFSVTCCTFLFWRRALRAQSISPDSLPYKSIWQPGAAYAGMISTAVMAVVGGYTVFLPGQWNVPTFLFSYFMIGMFPILYFGWKLIKKTKVRNPHEVDLKGEVAEIDEYTRNFVPTPPRNAFDKWFNIIFGG</sequence>
<feature type="transmembrane region" description="Helical" evidence="7">
    <location>
        <begin position="212"/>
        <end position="232"/>
    </location>
</feature>
<dbReference type="PROSITE" id="PS00218">
    <property type="entry name" value="AMINO_ACID_PERMEASE_1"/>
    <property type="match status" value="1"/>
</dbReference>
<name>A0AB34KMG3_9PEZI</name>
<comment type="subcellular location">
    <subcellularLocation>
        <location evidence="1">Membrane</location>
        <topology evidence="1">Multi-pass membrane protein</topology>
    </subcellularLocation>
</comment>
<keyword evidence="5 7" id="KW-1133">Transmembrane helix</keyword>
<dbReference type="InterPro" id="IPR004841">
    <property type="entry name" value="AA-permease/SLC12A_dom"/>
</dbReference>
<feature type="transmembrane region" description="Helical" evidence="7">
    <location>
        <begin position="431"/>
        <end position="454"/>
    </location>
</feature>
<proteinExistence type="predicted"/>
<dbReference type="Proteomes" id="UP000803884">
    <property type="component" value="Unassembled WGS sequence"/>
</dbReference>
<evidence type="ECO:0000256" key="2">
    <source>
        <dbReference type="ARBA" id="ARBA00022448"/>
    </source>
</evidence>
<feature type="transmembrane region" description="Helical" evidence="7">
    <location>
        <begin position="505"/>
        <end position="525"/>
    </location>
</feature>
<accession>A0AB34KMG3</accession>
<evidence type="ECO:0000256" key="3">
    <source>
        <dbReference type="ARBA" id="ARBA00022692"/>
    </source>
</evidence>
<dbReference type="RefSeq" id="XP_069229289.1">
    <property type="nucleotide sequence ID" value="XM_069374180.1"/>
</dbReference>
<dbReference type="GO" id="GO:0016020">
    <property type="term" value="C:membrane"/>
    <property type="evidence" value="ECO:0007669"/>
    <property type="project" value="UniProtKB-SubCell"/>
</dbReference>
<dbReference type="Gene3D" id="1.20.1740.10">
    <property type="entry name" value="Amino acid/polyamine transporter I"/>
    <property type="match status" value="1"/>
</dbReference>
<dbReference type="GeneID" id="96007018"/>
<feature type="transmembrane region" description="Helical" evidence="7">
    <location>
        <begin position="178"/>
        <end position="200"/>
    </location>
</feature>
<dbReference type="InterPro" id="IPR004840">
    <property type="entry name" value="Amino_acid_permease_CS"/>
</dbReference>